<proteinExistence type="predicted"/>
<gene>
    <name evidence="1" type="ORF">EZS28_000078</name>
</gene>
<sequence>MHLQQLGTIEATLKGNYVNAFRNDGEHYYSIKEIKPESKMPALFDKEILILKANVQFDNKIIDGTLQNDSTTEQFIYSTVKPRYCGTYITKIGIEYAIKDPVSILYATPIRFRLSIPIEDIIIFSVISLAKYYTINKTDLMANGPDKLKIIDLLFRNWSLGYQYTKQFSQMGCTADLITKISLEQITDSGLKNLICSISPLTLLIKNFVVTEVTANMSGYKAIDDCLQGVRDFFENRPFVVPAQRVEAWSFPTKTQLVMKIHISQHVSYNLSQKFSRHAYDNLDLLFEATDEFEDALTTSRNTASRRLNPHTDLTQFMISLQCERNSNGALTFDGLDTNNQNVSVELRVAPIYQGDTDCYYNVDIMSKIPPPPILCAFYDTFWLFGPVNGGSCVYDVYNMFDEVISQIER</sequence>
<dbReference type="AlphaFoldDB" id="A0A5J4XAR5"/>
<evidence type="ECO:0000313" key="1">
    <source>
        <dbReference type="EMBL" id="KAA6404391.1"/>
    </source>
</evidence>
<evidence type="ECO:0000313" key="2">
    <source>
        <dbReference type="Proteomes" id="UP000324800"/>
    </source>
</evidence>
<reference evidence="1 2" key="1">
    <citation type="submission" date="2019-03" db="EMBL/GenBank/DDBJ databases">
        <title>Single cell metagenomics reveals metabolic interactions within the superorganism composed of flagellate Streblomastix strix and complex community of Bacteroidetes bacteria on its surface.</title>
        <authorList>
            <person name="Treitli S.C."/>
            <person name="Kolisko M."/>
            <person name="Husnik F."/>
            <person name="Keeling P."/>
            <person name="Hampl V."/>
        </authorList>
    </citation>
    <scope>NUCLEOTIDE SEQUENCE [LARGE SCALE GENOMIC DNA]</scope>
    <source>
        <strain evidence="1">ST1C</strain>
    </source>
</reference>
<dbReference type="EMBL" id="SNRW01000005">
    <property type="protein sequence ID" value="KAA6404391.1"/>
    <property type="molecule type" value="Genomic_DNA"/>
</dbReference>
<accession>A0A5J4XAR5</accession>
<dbReference type="Proteomes" id="UP000324800">
    <property type="component" value="Unassembled WGS sequence"/>
</dbReference>
<name>A0A5J4XAR5_9EUKA</name>
<organism evidence="1 2">
    <name type="scientific">Streblomastix strix</name>
    <dbReference type="NCBI Taxonomy" id="222440"/>
    <lineage>
        <taxon>Eukaryota</taxon>
        <taxon>Metamonada</taxon>
        <taxon>Preaxostyla</taxon>
        <taxon>Oxymonadida</taxon>
        <taxon>Streblomastigidae</taxon>
        <taxon>Streblomastix</taxon>
    </lineage>
</organism>
<comment type="caution">
    <text evidence="1">The sequence shown here is derived from an EMBL/GenBank/DDBJ whole genome shotgun (WGS) entry which is preliminary data.</text>
</comment>
<dbReference type="OrthoDB" id="10500762at2759"/>
<protein>
    <submittedName>
        <fullName evidence="1">Uncharacterized protein</fullName>
    </submittedName>
</protein>